<dbReference type="AlphaFoldDB" id="A0A221W4B1"/>
<dbReference type="KEGG" id="ahg:AHOG_15295"/>
<accession>A0A221W4B1</accession>
<dbReference type="EMBL" id="CP022521">
    <property type="protein sequence ID" value="ASO20685.1"/>
    <property type="molecule type" value="Genomic_DNA"/>
</dbReference>
<proteinExistence type="predicted"/>
<evidence type="ECO:0000256" key="1">
    <source>
        <dbReference type="SAM" id="MobiDB-lite"/>
    </source>
</evidence>
<dbReference type="Proteomes" id="UP000204221">
    <property type="component" value="Chromosome"/>
</dbReference>
<reference evidence="2 3" key="1">
    <citation type="submission" date="2017-07" db="EMBL/GenBank/DDBJ databases">
        <title>Complete genome sequence of Actinoalloteichus hoggarensis DSM 45943, type strain of Actinoalloteichus hoggarensis.</title>
        <authorList>
            <person name="Ruckert C."/>
            <person name="Nouioui I."/>
            <person name="Willmese J."/>
            <person name="van Wezel G."/>
            <person name="Klenk H.-P."/>
            <person name="Kalinowski J."/>
            <person name="Zotchev S.B."/>
        </authorList>
    </citation>
    <scope>NUCLEOTIDE SEQUENCE [LARGE SCALE GENOMIC DNA]</scope>
    <source>
        <strain evidence="2 3">DSM 45943</strain>
    </source>
</reference>
<dbReference type="OrthoDB" id="118811at2"/>
<keyword evidence="3" id="KW-1185">Reference proteome</keyword>
<dbReference type="RefSeq" id="WP_157736836.1">
    <property type="nucleotide sequence ID" value="NZ_CP022521.1"/>
</dbReference>
<gene>
    <name evidence="2" type="ORF">AHOG_15295</name>
</gene>
<organism evidence="2 3">
    <name type="scientific">Actinoalloteichus hoggarensis</name>
    <dbReference type="NCBI Taxonomy" id="1470176"/>
    <lineage>
        <taxon>Bacteria</taxon>
        <taxon>Bacillati</taxon>
        <taxon>Actinomycetota</taxon>
        <taxon>Actinomycetes</taxon>
        <taxon>Pseudonocardiales</taxon>
        <taxon>Pseudonocardiaceae</taxon>
        <taxon>Actinoalloteichus</taxon>
    </lineage>
</organism>
<sequence>MVLHVFSGPTLDAEEIRRRAPGCVVHGPVGHGDLLRLGVGDGDVVLVLDGYFFQAPAVRHKEMLELVRCGVRVIGASSMGALRAAELRGLGVTGVGQVYRWYADDVVTADDEVAVSHLAAEDGYRAVSTPLVAVRYALDRAVAAEAVSQEAAEGLLESMRAIPFPRRSWTSLWRSAEDSGLAEAASRLRAHLAARPADADVKRLDALSALDLAVSIVPTVPELPDHTARTLETVYLADWRWESRGAAVGGRMVPDRLASAFLQLFLPVYPRIHRHTALTAVAADQQAPGSETAALGTGPSHQDGDRPTPPSSSGLASGDTVALEEAALAAARARGLVGPREEPLTAELRQWCSPAELASHDLDQREAALRGLVRSYRVGPGVRVGHEFPAMVRDAPGLLHLARTAAAAALRLTEAKRSRDPEFQLEHLRADVIDEFFRERWGGELECQAWDRGLTGVAELRELGREFLFLARAGLIPESALAAVRLTREKD</sequence>
<name>A0A221W4B1_9PSEU</name>
<protein>
    <submittedName>
        <fullName evidence="2">TfuA-like protein</fullName>
    </submittedName>
</protein>
<evidence type="ECO:0000313" key="2">
    <source>
        <dbReference type="EMBL" id="ASO20685.1"/>
    </source>
</evidence>
<feature type="region of interest" description="Disordered" evidence="1">
    <location>
        <begin position="283"/>
        <end position="318"/>
    </location>
</feature>
<evidence type="ECO:0000313" key="3">
    <source>
        <dbReference type="Proteomes" id="UP000204221"/>
    </source>
</evidence>
<dbReference type="InterPro" id="IPR012924">
    <property type="entry name" value="TfuA_core"/>
</dbReference>
<dbReference type="Pfam" id="PF07812">
    <property type="entry name" value="TfuA"/>
    <property type="match status" value="1"/>
</dbReference>